<dbReference type="EMBL" id="WMBB01000007">
    <property type="protein sequence ID" value="MTE14200.1"/>
    <property type="molecule type" value="Genomic_DNA"/>
</dbReference>
<keyword evidence="1" id="KW-0812">Transmembrane</keyword>
<evidence type="ECO:0000256" key="1">
    <source>
        <dbReference type="SAM" id="Phobius"/>
    </source>
</evidence>
<evidence type="ECO:0000313" key="2">
    <source>
        <dbReference type="EMBL" id="MTE14200.1"/>
    </source>
</evidence>
<name>A0A6I3L0A2_9NOCA</name>
<feature type="transmembrane region" description="Helical" evidence="1">
    <location>
        <begin position="9"/>
        <end position="29"/>
    </location>
</feature>
<comment type="caution">
    <text evidence="2">The sequence shown here is derived from an EMBL/GenBank/DDBJ whole genome shotgun (WGS) entry which is preliminary data.</text>
</comment>
<gene>
    <name evidence="2" type="ORF">GLP40_15685</name>
</gene>
<dbReference type="RefSeq" id="WP_154788686.1">
    <property type="nucleotide sequence ID" value="NZ_WMBB01000007.1"/>
</dbReference>
<sequence length="104" mass="10857">MKLGKHQKTIVAVLGEVITFGTAATTLLLTVQRQWHPAAAVVTVILGVLGIVKTLYTALTGNPAPTLSIGTVTTGETAAAQIRGDAPRHVLDLVLPRTVPQPKT</sequence>
<evidence type="ECO:0000313" key="3">
    <source>
        <dbReference type="Proteomes" id="UP000432464"/>
    </source>
</evidence>
<reference evidence="2 3" key="1">
    <citation type="submission" date="2019-11" db="EMBL/GenBank/DDBJ databases">
        <title>Nocardia sp. nov. CT2-14 isolated from soil.</title>
        <authorList>
            <person name="Kanchanasin P."/>
            <person name="Tanasupawat S."/>
            <person name="Yuki M."/>
            <person name="Kudo T."/>
        </authorList>
    </citation>
    <scope>NUCLEOTIDE SEQUENCE [LARGE SCALE GENOMIC DNA]</scope>
    <source>
        <strain evidence="2 3">CT2-14</strain>
    </source>
</reference>
<keyword evidence="1" id="KW-1133">Transmembrane helix</keyword>
<accession>A0A6I3L0A2</accession>
<keyword evidence="1" id="KW-0472">Membrane</keyword>
<organism evidence="2 3">
    <name type="scientific">Nocardia aurantiaca</name>
    <dbReference type="NCBI Taxonomy" id="2675850"/>
    <lineage>
        <taxon>Bacteria</taxon>
        <taxon>Bacillati</taxon>
        <taxon>Actinomycetota</taxon>
        <taxon>Actinomycetes</taxon>
        <taxon>Mycobacteriales</taxon>
        <taxon>Nocardiaceae</taxon>
        <taxon>Nocardia</taxon>
    </lineage>
</organism>
<dbReference type="Proteomes" id="UP000432464">
    <property type="component" value="Unassembled WGS sequence"/>
</dbReference>
<evidence type="ECO:0008006" key="4">
    <source>
        <dbReference type="Google" id="ProtNLM"/>
    </source>
</evidence>
<proteinExistence type="predicted"/>
<keyword evidence="3" id="KW-1185">Reference proteome</keyword>
<dbReference type="AlphaFoldDB" id="A0A6I3L0A2"/>
<feature type="transmembrane region" description="Helical" evidence="1">
    <location>
        <begin position="35"/>
        <end position="56"/>
    </location>
</feature>
<protein>
    <recommendedName>
        <fullName evidence="4">Holin</fullName>
    </recommendedName>
</protein>